<dbReference type="Pfam" id="PF00542">
    <property type="entry name" value="Ribosomal_L12"/>
    <property type="match status" value="1"/>
</dbReference>
<keyword evidence="7" id="KW-1185">Reference proteome</keyword>
<dbReference type="Proteomes" id="UP000007264">
    <property type="component" value="Unassembled WGS sequence"/>
</dbReference>
<dbReference type="Pfam" id="PF16320">
    <property type="entry name" value="Ribosomal_L12_N"/>
    <property type="match status" value="1"/>
</dbReference>
<dbReference type="GO" id="GO:0003735">
    <property type="term" value="F:structural constituent of ribosome"/>
    <property type="evidence" value="ECO:0007669"/>
    <property type="project" value="InterPro"/>
</dbReference>
<organism evidence="6 7">
    <name type="scientific">Coccomyxa subellipsoidea (strain C-169)</name>
    <name type="common">Green microalga</name>
    <dbReference type="NCBI Taxonomy" id="574566"/>
    <lineage>
        <taxon>Eukaryota</taxon>
        <taxon>Viridiplantae</taxon>
        <taxon>Chlorophyta</taxon>
        <taxon>core chlorophytes</taxon>
        <taxon>Trebouxiophyceae</taxon>
        <taxon>Trebouxiophyceae incertae sedis</taxon>
        <taxon>Coccomyxaceae</taxon>
        <taxon>Coccomyxa</taxon>
        <taxon>Coccomyxa subellipsoidea</taxon>
    </lineage>
</organism>
<proteinExistence type="inferred from homology"/>
<dbReference type="FunFam" id="3.30.1390.10:FF:000001">
    <property type="entry name" value="50S ribosomal protein L7/L12"/>
    <property type="match status" value="1"/>
</dbReference>
<evidence type="ECO:0000256" key="2">
    <source>
        <dbReference type="ARBA" id="ARBA00022980"/>
    </source>
</evidence>
<sequence>SPADDQEEQRQIDNPRINQLVEEICSMNLLEVSDLIEVLRKRLNITAPMGGGYPMGMMPMAAGPAAPAAEAAPKEEEKTEFDVKLTGFDAAAKIKVIKEVRAMTSLGLKEAKELVEKAPTVVKTGLKKEEAEELQKKLEA</sequence>
<dbReference type="AlphaFoldDB" id="I0YRL8"/>
<comment type="similarity">
    <text evidence="1">Belongs to the bacterial ribosomal protein bL12 family.</text>
</comment>
<dbReference type="Gene3D" id="1.20.5.710">
    <property type="entry name" value="Single helix bin"/>
    <property type="match status" value="1"/>
</dbReference>
<name>I0YRL8_COCSC</name>
<dbReference type="SUPFAM" id="SSF48300">
    <property type="entry name" value="Ribosomal protein L7/12, oligomerisation (N-terminal) domain"/>
    <property type="match status" value="1"/>
</dbReference>
<dbReference type="RefSeq" id="XP_005645581.1">
    <property type="nucleotide sequence ID" value="XM_005645524.1"/>
</dbReference>
<accession>I0YRL8</accession>
<feature type="non-terminal residue" evidence="6">
    <location>
        <position position="1"/>
    </location>
</feature>
<dbReference type="HAMAP" id="MF_00368">
    <property type="entry name" value="Ribosomal_bL12"/>
    <property type="match status" value="1"/>
</dbReference>
<dbReference type="InterPro" id="IPR014719">
    <property type="entry name" value="Ribosomal_bL12_C/ClpS-like"/>
</dbReference>
<feature type="domain" description="Large ribosomal subunit protein bL12 oligomerization" evidence="5">
    <location>
        <begin position="17"/>
        <end position="68"/>
    </location>
</feature>
<dbReference type="NCBIfam" id="TIGR00855">
    <property type="entry name" value="L12"/>
    <property type="match status" value="1"/>
</dbReference>
<dbReference type="InterPro" id="IPR036235">
    <property type="entry name" value="Ribosomal_bL12_oligo_N_sf"/>
</dbReference>
<dbReference type="STRING" id="574566.I0YRL8"/>
<dbReference type="KEGG" id="csl:COCSUDRAFT_9026"/>
<dbReference type="InterPro" id="IPR013823">
    <property type="entry name" value="Ribosomal_bL12_C"/>
</dbReference>
<evidence type="ECO:0000256" key="1">
    <source>
        <dbReference type="ARBA" id="ARBA00007197"/>
    </source>
</evidence>
<feature type="domain" description="Large ribosomal subunit protein bL12 C-terminal" evidence="4">
    <location>
        <begin position="81"/>
        <end position="140"/>
    </location>
</feature>
<dbReference type="InterPro" id="IPR008932">
    <property type="entry name" value="Ribosomal_bL12_oligo"/>
</dbReference>
<keyword evidence="3" id="KW-0687">Ribonucleoprotein</keyword>
<evidence type="ECO:0000259" key="5">
    <source>
        <dbReference type="Pfam" id="PF16320"/>
    </source>
</evidence>
<dbReference type="EMBL" id="AGSI01000013">
    <property type="protein sequence ID" value="EIE21037.1"/>
    <property type="molecule type" value="Genomic_DNA"/>
</dbReference>
<reference evidence="6 7" key="1">
    <citation type="journal article" date="2012" name="Genome Biol.">
        <title>The genome of the polar eukaryotic microalga coccomyxa subellipsoidea reveals traits of cold adaptation.</title>
        <authorList>
            <person name="Blanc G."/>
            <person name="Agarkova I."/>
            <person name="Grimwood J."/>
            <person name="Kuo A."/>
            <person name="Brueggeman A."/>
            <person name="Dunigan D."/>
            <person name="Gurnon J."/>
            <person name="Ladunga I."/>
            <person name="Lindquist E."/>
            <person name="Lucas S."/>
            <person name="Pangilinan J."/>
            <person name="Proschold T."/>
            <person name="Salamov A."/>
            <person name="Schmutz J."/>
            <person name="Weeks D."/>
            <person name="Yamada T."/>
            <person name="Claverie J.M."/>
            <person name="Grigoriev I."/>
            <person name="Van Etten J."/>
            <person name="Lomsadze A."/>
            <person name="Borodovsky M."/>
        </authorList>
    </citation>
    <scope>NUCLEOTIDE SEQUENCE [LARGE SCALE GENOMIC DNA]</scope>
    <source>
        <strain evidence="6 7">C-169</strain>
    </source>
</reference>
<evidence type="ECO:0000259" key="4">
    <source>
        <dbReference type="Pfam" id="PF00542"/>
    </source>
</evidence>
<dbReference type="PANTHER" id="PTHR45987:SF4">
    <property type="entry name" value="LARGE RIBOSOMAL SUBUNIT PROTEIN BL12M"/>
    <property type="match status" value="1"/>
</dbReference>
<dbReference type="GeneID" id="17039019"/>
<feature type="non-terminal residue" evidence="6">
    <location>
        <position position="140"/>
    </location>
</feature>
<dbReference type="InterPro" id="IPR000206">
    <property type="entry name" value="Ribosomal_bL12"/>
</dbReference>
<dbReference type="eggNOG" id="KOG1715">
    <property type="taxonomic scope" value="Eukaryota"/>
</dbReference>
<evidence type="ECO:0000256" key="3">
    <source>
        <dbReference type="ARBA" id="ARBA00023274"/>
    </source>
</evidence>
<evidence type="ECO:0000313" key="7">
    <source>
        <dbReference type="Proteomes" id="UP000007264"/>
    </source>
</evidence>
<dbReference type="GO" id="GO:0005737">
    <property type="term" value="C:cytoplasm"/>
    <property type="evidence" value="ECO:0007669"/>
    <property type="project" value="UniProtKB-ARBA"/>
</dbReference>
<evidence type="ECO:0000313" key="6">
    <source>
        <dbReference type="EMBL" id="EIE21037.1"/>
    </source>
</evidence>
<protein>
    <submittedName>
        <fullName evidence="6">ClpS-like protein</fullName>
    </submittedName>
</protein>
<dbReference type="Gene3D" id="3.30.1390.10">
    <property type="match status" value="1"/>
</dbReference>
<keyword evidence="2" id="KW-0689">Ribosomal protein</keyword>
<dbReference type="PANTHER" id="PTHR45987">
    <property type="entry name" value="39S RIBOSOMAL PROTEIN L12"/>
    <property type="match status" value="1"/>
</dbReference>
<dbReference type="GO" id="GO:1990904">
    <property type="term" value="C:ribonucleoprotein complex"/>
    <property type="evidence" value="ECO:0007669"/>
    <property type="project" value="UniProtKB-KW"/>
</dbReference>
<dbReference type="OrthoDB" id="250175at2759"/>
<dbReference type="GO" id="GO:0006412">
    <property type="term" value="P:translation"/>
    <property type="evidence" value="ECO:0007669"/>
    <property type="project" value="InterPro"/>
</dbReference>
<dbReference type="GO" id="GO:0005840">
    <property type="term" value="C:ribosome"/>
    <property type="evidence" value="ECO:0007669"/>
    <property type="project" value="UniProtKB-KW"/>
</dbReference>
<dbReference type="CDD" id="cd00387">
    <property type="entry name" value="Ribosomal_L7_L12"/>
    <property type="match status" value="1"/>
</dbReference>
<gene>
    <name evidence="6" type="ORF">COCSUDRAFT_9026</name>
</gene>
<dbReference type="SUPFAM" id="SSF54736">
    <property type="entry name" value="ClpS-like"/>
    <property type="match status" value="1"/>
</dbReference>
<comment type="caution">
    <text evidence="6">The sequence shown here is derived from an EMBL/GenBank/DDBJ whole genome shotgun (WGS) entry which is preliminary data.</text>
</comment>
<dbReference type="GO" id="GO:0003729">
    <property type="term" value="F:mRNA binding"/>
    <property type="evidence" value="ECO:0007669"/>
    <property type="project" value="TreeGrafter"/>
</dbReference>